<dbReference type="InterPro" id="IPR043682">
    <property type="entry name" value="RqcH_bacterial"/>
</dbReference>
<evidence type="ECO:0000256" key="5">
    <source>
        <dbReference type="HAMAP-Rule" id="MF_00844"/>
    </source>
</evidence>
<dbReference type="HAMAP" id="MF_00844_B">
    <property type="entry name" value="RqcH_B"/>
    <property type="match status" value="1"/>
</dbReference>
<sequence>MAFDAGFTKAIINELSASVTNARVEKIFQPSKESVLFVLRGERNGADRGATMKLLIDAGSANPRMSLADPVFDNPKVPPMFCMLLRKHLGGARITSVRQIGFDRAAEFEFEARDELGYLTKKYIYAEIMGKFSNLIFCDAEKKIISAVRTNDITSGSKRPVIPGALYTPPPAQEGKRLPFGVTEESFVTEFRNSGLSGAKFIMNTFSGISPLVAREAALCAGEDGEKLWAGFSELVRRLEECDFVPVMLKKPDGTPLEYSFMPIKQYGDAAEMTVCGSFSGLIEEFFAARAHAERIRQRAADILRLLTNAETRLTKKIAAQQADLEACRDKESFRLSGDLITANIYRLSRGMTEAMLPDWSDGGREVRVELDSRLTPSQNAQRYYKRYAKCKSAEINLKKQTEIAREELDYIATVSESLTKAETENDLSEIRRELYESGYASKMKNYHAVKIPAPKPMEFVTSGGCRVLCGKNNAQNDWLTNRLAGKNDIWFHVKGLPGSHVVLLCGGEEPPASDFTEAANIAAVYSKAPRGQKTEVDYTRVKNIKKPPASKPGYVTFSSNYSAVVTPDPDAAERLRKRS</sequence>
<evidence type="ECO:0000259" key="6">
    <source>
        <dbReference type="Pfam" id="PF05670"/>
    </source>
</evidence>
<keyword evidence="1 5" id="KW-0820">tRNA-binding</keyword>
<evidence type="ECO:0000313" key="7">
    <source>
        <dbReference type="EMBL" id="MCI5755700.1"/>
    </source>
</evidence>
<dbReference type="Gene3D" id="1.10.8.50">
    <property type="match status" value="1"/>
</dbReference>
<organism evidence="7 8">
    <name type="scientific">Candidatus Colimorpha enterica</name>
    <dbReference type="NCBI Taxonomy" id="3083063"/>
    <lineage>
        <taxon>Bacteria</taxon>
        <taxon>Pseudomonadati</taxon>
        <taxon>Bacteroidota</taxon>
        <taxon>Bacteroidia</taxon>
        <taxon>Bacteroidales</taxon>
        <taxon>Candidatus Colimorpha</taxon>
    </lineage>
</organism>
<dbReference type="Pfam" id="PF05833">
    <property type="entry name" value="NFACT_N"/>
    <property type="match status" value="1"/>
</dbReference>
<gene>
    <name evidence="5" type="primary">rqcH</name>
    <name evidence="7" type="ORF">MR241_05345</name>
</gene>
<dbReference type="Proteomes" id="UP001139365">
    <property type="component" value="Unassembled WGS sequence"/>
</dbReference>
<evidence type="ECO:0000256" key="3">
    <source>
        <dbReference type="ARBA" id="ARBA00022884"/>
    </source>
</evidence>
<comment type="subunit">
    <text evidence="5">Associates with stalled 50S ribosomal subunits. Binds to RqcP.</text>
</comment>
<dbReference type="InterPro" id="IPR051608">
    <property type="entry name" value="RQC_Subunit_NEMF"/>
</dbReference>
<dbReference type="GO" id="GO:0000049">
    <property type="term" value="F:tRNA binding"/>
    <property type="evidence" value="ECO:0007669"/>
    <property type="project" value="UniProtKB-UniRule"/>
</dbReference>
<keyword evidence="3 5" id="KW-0694">RNA-binding</keyword>
<comment type="function">
    <text evidence="5">Key component of the ribosome quality control system (RQC), a ribosome-associated complex that mediates the extraction of incompletely synthesized nascent chains from stalled ribosomes and their subsequent degradation. RqcH recruits Ala-charged tRNA, and with RqcP directs the elongation of stalled nascent chains on 50S ribosomal subunits, leading to non-templated C-terminal alanine extensions (Ala tail). The Ala tail promotes nascent chain degradation. May add between 1 and at least 8 Ala residues. Binds to stalled 50S ribosomal subunits.</text>
</comment>
<name>A0AAE3K087_9BACT</name>
<proteinExistence type="inferred from homology"/>
<dbReference type="PANTHER" id="PTHR15239">
    <property type="entry name" value="NUCLEAR EXPORT MEDIATOR FACTOR NEMF"/>
    <property type="match status" value="1"/>
</dbReference>
<dbReference type="PANTHER" id="PTHR15239:SF6">
    <property type="entry name" value="RIBOSOME QUALITY CONTROL COMPLEX SUBUNIT NEMF"/>
    <property type="match status" value="1"/>
</dbReference>
<evidence type="ECO:0000256" key="2">
    <source>
        <dbReference type="ARBA" id="ARBA00022730"/>
    </source>
</evidence>
<dbReference type="GO" id="GO:0019843">
    <property type="term" value="F:rRNA binding"/>
    <property type="evidence" value="ECO:0007669"/>
    <property type="project" value="UniProtKB-UniRule"/>
</dbReference>
<dbReference type="AlphaFoldDB" id="A0AAE3K087"/>
<evidence type="ECO:0000313" key="8">
    <source>
        <dbReference type="Proteomes" id="UP001139365"/>
    </source>
</evidence>
<dbReference type="Pfam" id="PF05670">
    <property type="entry name" value="NFACT-R_1"/>
    <property type="match status" value="1"/>
</dbReference>
<evidence type="ECO:0000256" key="1">
    <source>
        <dbReference type="ARBA" id="ARBA00022555"/>
    </source>
</evidence>
<comment type="similarity">
    <text evidence="5">Belongs to the NEMF family.</text>
</comment>
<dbReference type="GO" id="GO:0043023">
    <property type="term" value="F:ribosomal large subunit binding"/>
    <property type="evidence" value="ECO:0007669"/>
    <property type="project" value="UniProtKB-UniRule"/>
</dbReference>
<dbReference type="GO" id="GO:0072344">
    <property type="term" value="P:rescue of stalled ribosome"/>
    <property type="evidence" value="ECO:0007669"/>
    <property type="project" value="UniProtKB-UniRule"/>
</dbReference>
<feature type="domain" description="NFACT RNA-binding" evidence="6">
    <location>
        <begin position="457"/>
        <end position="554"/>
    </location>
</feature>
<evidence type="ECO:0000256" key="4">
    <source>
        <dbReference type="ARBA" id="ARBA00022917"/>
    </source>
</evidence>
<dbReference type="EMBL" id="JALEMU010000083">
    <property type="protein sequence ID" value="MCI5755700.1"/>
    <property type="molecule type" value="Genomic_DNA"/>
</dbReference>
<keyword evidence="2 5" id="KW-0699">rRNA-binding</keyword>
<comment type="caution">
    <text evidence="7">The sequence shown here is derived from an EMBL/GenBank/DDBJ whole genome shotgun (WGS) entry which is preliminary data.</text>
</comment>
<accession>A0AAE3K087</accession>
<dbReference type="InterPro" id="IPR008532">
    <property type="entry name" value="NFACT_RNA-bd"/>
</dbReference>
<protein>
    <recommendedName>
        <fullName evidence="5">Rqc2 homolog RqcH</fullName>
        <shortName evidence="5">RqcH</shortName>
    </recommendedName>
</protein>
<dbReference type="GO" id="GO:1990112">
    <property type="term" value="C:RQC complex"/>
    <property type="evidence" value="ECO:0007669"/>
    <property type="project" value="TreeGrafter"/>
</dbReference>
<dbReference type="Gene3D" id="2.30.310.10">
    <property type="entry name" value="ibrinogen binding protein from staphylococcus aureus domain"/>
    <property type="match status" value="1"/>
</dbReference>
<reference evidence="7 8" key="1">
    <citation type="submission" date="2022-03" db="EMBL/GenBank/DDBJ databases">
        <title>Metagenome-assembled genomes from swine fecal metagenomes.</title>
        <authorList>
            <person name="Holman D.B."/>
            <person name="Kommadath A."/>
        </authorList>
    </citation>
    <scope>NUCLEOTIDE SEQUENCE [LARGE SCALE GENOMIC DNA]</scope>
    <source>
        <strain evidence="7">SUG147</strain>
    </source>
</reference>
<keyword evidence="4 5" id="KW-0648">Protein biosynthesis</keyword>